<dbReference type="AlphaFoldDB" id="A0A072PY77"/>
<evidence type="ECO:0000313" key="7">
    <source>
        <dbReference type="EMBL" id="KEF60575.1"/>
    </source>
</evidence>
<evidence type="ECO:0000313" key="8">
    <source>
        <dbReference type="Proteomes" id="UP000027920"/>
    </source>
</evidence>
<dbReference type="EMBL" id="AMGV01000002">
    <property type="protein sequence ID" value="KEF60575.1"/>
    <property type="molecule type" value="Genomic_DNA"/>
</dbReference>
<evidence type="ECO:0008006" key="9">
    <source>
        <dbReference type="Google" id="ProtNLM"/>
    </source>
</evidence>
<feature type="region of interest" description="Disordered" evidence="6">
    <location>
        <begin position="122"/>
        <end position="142"/>
    </location>
</feature>
<feature type="region of interest" description="Disordered" evidence="6">
    <location>
        <begin position="194"/>
        <end position="213"/>
    </location>
</feature>
<protein>
    <recommendedName>
        <fullName evidence="9">DNA-directed RNA polymerase I subunit RPA49</fullName>
    </recommendedName>
</protein>
<dbReference type="GeneID" id="25277081"/>
<dbReference type="RefSeq" id="XP_013263165.1">
    <property type="nucleotide sequence ID" value="XM_013407711.1"/>
</dbReference>
<evidence type="ECO:0000256" key="2">
    <source>
        <dbReference type="ARBA" id="ARBA00009430"/>
    </source>
</evidence>
<dbReference type="OrthoDB" id="532500at2759"/>
<evidence type="ECO:0000256" key="5">
    <source>
        <dbReference type="ARBA" id="ARBA00023242"/>
    </source>
</evidence>
<dbReference type="PANTHER" id="PTHR14440">
    <property type="entry name" value="DNA-DIRECTED RNA POLYMERASE I SUBUNIT RPA49"/>
    <property type="match status" value="1"/>
</dbReference>
<keyword evidence="4" id="KW-0804">Transcription</keyword>
<keyword evidence="8" id="KW-1185">Reference proteome</keyword>
<name>A0A072PY77_9EURO</name>
<dbReference type="GO" id="GO:0003677">
    <property type="term" value="F:DNA binding"/>
    <property type="evidence" value="ECO:0007669"/>
    <property type="project" value="InterPro"/>
</dbReference>
<organism evidence="7 8">
    <name type="scientific">Exophiala aquamarina CBS 119918</name>
    <dbReference type="NCBI Taxonomy" id="1182545"/>
    <lineage>
        <taxon>Eukaryota</taxon>
        <taxon>Fungi</taxon>
        <taxon>Dikarya</taxon>
        <taxon>Ascomycota</taxon>
        <taxon>Pezizomycotina</taxon>
        <taxon>Eurotiomycetes</taxon>
        <taxon>Chaetothyriomycetidae</taxon>
        <taxon>Chaetothyriales</taxon>
        <taxon>Herpotrichiellaceae</taxon>
        <taxon>Exophiala</taxon>
    </lineage>
</organism>
<evidence type="ECO:0000256" key="4">
    <source>
        <dbReference type="ARBA" id="ARBA00023163"/>
    </source>
</evidence>
<dbReference type="GO" id="GO:0005730">
    <property type="term" value="C:nucleolus"/>
    <property type="evidence" value="ECO:0007669"/>
    <property type="project" value="UniProtKB-SubCell"/>
</dbReference>
<comment type="similarity">
    <text evidence="2">Belongs to the eukaryotic RPA49/POLR1E RNA polymerase subunit family.</text>
</comment>
<dbReference type="GO" id="GO:0000428">
    <property type="term" value="C:DNA-directed RNA polymerase complex"/>
    <property type="evidence" value="ECO:0007669"/>
    <property type="project" value="UniProtKB-KW"/>
</dbReference>
<sequence>MSERKRKADAQQSERPSKRPQNARVRVSHFTGPDVARPVVASSPGITLPSKAKFHSFSKKNKSDLLLHSTSHPTIDFTAVETSTSNATEKHIRHYLAIFDPATNELKVTDAKKMTVRSTVRQVEHAEEDEEEGTSSFPPATPFSRAALTEAFGTKKSKKAVASVAENRLLAGSGEHADDPISNAILSTIKDEDDVANSVESGNTNLSRSSKPLPQADLSATEIRDVYPLSALVFPAPPYTTLSQMPIAYWRDHIKSKKDVRSRSRFVANRVQYLTQSYLSNPADEHLLLNLQLLRYILLLIELHTYISRLPQRRPIPPPDKWPAKTTSDSSLSTAFLSNLIARFLPTSQPTTQAKTLLTTTILALTLHIPPPRFQHGSKILITEPTDIALDLALQSTEVSKLFRELGCKLESVSDGDLRAWGLEKVVGKAGRKITDEDGKEITLPRPKFAKLRFPVEFPKVSAGRPGRR</sequence>
<proteinExistence type="inferred from homology"/>
<keyword evidence="3" id="KW-0240">DNA-directed RNA polymerase</keyword>
<reference evidence="7 8" key="1">
    <citation type="submission" date="2013-03" db="EMBL/GenBank/DDBJ databases">
        <title>The Genome Sequence of Exophiala aquamarina CBS 119918.</title>
        <authorList>
            <consortium name="The Broad Institute Genomics Platform"/>
            <person name="Cuomo C."/>
            <person name="de Hoog S."/>
            <person name="Gorbushina A."/>
            <person name="Walker B."/>
            <person name="Young S.K."/>
            <person name="Zeng Q."/>
            <person name="Gargeya S."/>
            <person name="Fitzgerald M."/>
            <person name="Haas B."/>
            <person name="Abouelleil A."/>
            <person name="Allen A.W."/>
            <person name="Alvarado L."/>
            <person name="Arachchi H.M."/>
            <person name="Berlin A.M."/>
            <person name="Chapman S.B."/>
            <person name="Gainer-Dewar J."/>
            <person name="Goldberg J."/>
            <person name="Griggs A."/>
            <person name="Gujja S."/>
            <person name="Hansen M."/>
            <person name="Howarth C."/>
            <person name="Imamovic A."/>
            <person name="Ireland A."/>
            <person name="Larimer J."/>
            <person name="McCowan C."/>
            <person name="Murphy C."/>
            <person name="Pearson M."/>
            <person name="Poon T.W."/>
            <person name="Priest M."/>
            <person name="Roberts A."/>
            <person name="Saif S."/>
            <person name="Shea T."/>
            <person name="Sisk P."/>
            <person name="Sykes S."/>
            <person name="Wortman J."/>
            <person name="Nusbaum C."/>
            <person name="Birren B."/>
        </authorList>
    </citation>
    <scope>NUCLEOTIDE SEQUENCE [LARGE SCALE GENOMIC DNA]</scope>
    <source>
        <strain evidence="7 8">CBS 119918</strain>
    </source>
</reference>
<dbReference type="Pfam" id="PF06870">
    <property type="entry name" value="RNA_pol_I_A49"/>
    <property type="match status" value="1"/>
</dbReference>
<dbReference type="STRING" id="1182545.A0A072PY77"/>
<evidence type="ECO:0000256" key="3">
    <source>
        <dbReference type="ARBA" id="ARBA00022478"/>
    </source>
</evidence>
<evidence type="ECO:0000256" key="1">
    <source>
        <dbReference type="ARBA" id="ARBA00004604"/>
    </source>
</evidence>
<feature type="region of interest" description="Disordered" evidence="6">
    <location>
        <begin position="1"/>
        <end position="42"/>
    </location>
</feature>
<gene>
    <name evidence="7" type="ORF">A1O9_02136</name>
</gene>
<evidence type="ECO:0000256" key="6">
    <source>
        <dbReference type="SAM" id="MobiDB-lite"/>
    </source>
</evidence>
<keyword evidence="5" id="KW-0539">Nucleus</keyword>
<feature type="compositionally biased region" description="Polar residues" evidence="6">
    <location>
        <begin position="198"/>
        <end position="212"/>
    </location>
</feature>
<comment type="subcellular location">
    <subcellularLocation>
        <location evidence="1">Nucleus</location>
        <location evidence="1">Nucleolus</location>
    </subcellularLocation>
</comment>
<dbReference type="GO" id="GO:0006351">
    <property type="term" value="P:DNA-templated transcription"/>
    <property type="evidence" value="ECO:0007669"/>
    <property type="project" value="InterPro"/>
</dbReference>
<dbReference type="HOGENOM" id="CLU_034953_1_1_1"/>
<dbReference type="InterPro" id="IPR009668">
    <property type="entry name" value="RNA_pol-assoc_fac_A49-like"/>
</dbReference>
<comment type="caution">
    <text evidence="7">The sequence shown here is derived from an EMBL/GenBank/DDBJ whole genome shotgun (WGS) entry which is preliminary data.</text>
</comment>
<dbReference type="VEuPathDB" id="FungiDB:A1O9_02136"/>
<accession>A0A072PY77</accession>
<dbReference type="Proteomes" id="UP000027920">
    <property type="component" value="Unassembled WGS sequence"/>
</dbReference>